<feature type="region of interest" description="Disordered" evidence="1">
    <location>
        <begin position="91"/>
        <end position="114"/>
    </location>
</feature>
<dbReference type="EMBL" id="KV417824">
    <property type="protein sequence ID" value="KZP05680.1"/>
    <property type="molecule type" value="Genomic_DNA"/>
</dbReference>
<name>A0A167W4A8_9AGAM</name>
<evidence type="ECO:0000313" key="2">
    <source>
        <dbReference type="EMBL" id="KZP05680.1"/>
    </source>
</evidence>
<proteinExistence type="predicted"/>
<gene>
    <name evidence="2" type="ORF">FIBSPDRAFT_877252</name>
</gene>
<organism evidence="2 3">
    <name type="scientific">Athelia psychrophila</name>
    <dbReference type="NCBI Taxonomy" id="1759441"/>
    <lineage>
        <taxon>Eukaryota</taxon>
        <taxon>Fungi</taxon>
        <taxon>Dikarya</taxon>
        <taxon>Basidiomycota</taxon>
        <taxon>Agaricomycotina</taxon>
        <taxon>Agaricomycetes</taxon>
        <taxon>Agaricomycetidae</taxon>
        <taxon>Atheliales</taxon>
        <taxon>Atheliaceae</taxon>
        <taxon>Athelia</taxon>
    </lineage>
</organism>
<evidence type="ECO:0000256" key="1">
    <source>
        <dbReference type="SAM" id="MobiDB-lite"/>
    </source>
</evidence>
<feature type="compositionally biased region" description="Polar residues" evidence="1">
    <location>
        <begin position="103"/>
        <end position="114"/>
    </location>
</feature>
<dbReference type="Proteomes" id="UP000076532">
    <property type="component" value="Unassembled WGS sequence"/>
</dbReference>
<evidence type="ECO:0000313" key="3">
    <source>
        <dbReference type="Proteomes" id="UP000076532"/>
    </source>
</evidence>
<reference evidence="2 3" key="1">
    <citation type="journal article" date="2016" name="Mol. Biol. Evol.">
        <title>Comparative Genomics of Early-Diverging Mushroom-Forming Fungi Provides Insights into the Origins of Lignocellulose Decay Capabilities.</title>
        <authorList>
            <person name="Nagy L.G."/>
            <person name="Riley R."/>
            <person name="Tritt A."/>
            <person name="Adam C."/>
            <person name="Daum C."/>
            <person name="Floudas D."/>
            <person name="Sun H."/>
            <person name="Yadav J.S."/>
            <person name="Pangilinan J."/>
            <person name="Larsson K.H."/>
            <person name="Matsuura K."/>
            <person name="Barry K."/>
            <person name="Labutti K."/>
            <person name="Kuo R."/>
            <person name="Ohm R.A."/>
            <person name="Bhattacharya S.S."/>
            <person name="Shirouzu T."/>
            <person name="Yoshinaga Y."/>
            <person name="Martin F.M."/>
            <person name="Grigoriev I.V."/>
            <person name="Hibbett D.S."/>
        </authorList>
    </citation>
    <scope>NUCLEOTIDE SEQUENCE [LARGE SCALE GENOMIC DNA]</scope>
    <source>
        <strain evidence="2 3">CBS 109695</strain>
    </source>
</reference>
<protein>
    <submittedName>
        <fullName evidence="2">Uncharacterized protein</fullName>
    </submittedName>
</protein>
<sequence>MPRAPIAGSTSTEPDSVVGITETIASNAIEATRPGRPTTSHQAPRPRVSHTRRARTRPHEGTHHCAPIEVTTVTVIALGLRSPARRRSLARARNTYVVPPPASNSRTCDTLQRA</sequence>
<keyword evidence="3" id="KW-1185">Reference proteome</keyword>
<feature type="compositionally biased region" description="Basic residues" evidence="1">
    <location>
        <begin position="47"/>
        <end position="56"/>
    </location>
</feature>
<accession>A0A167W4A8</accession>
<feature type="region of interest" description="Disordered" evidence="1">
    <location>
        <begin position="27"/>
        <end position="63"/>
    </location>
</feature>
<dbReference type="AlphaFoldDB" id="A0A167W4A8"/>